<sequence>MKGMAKSPLGKTMREGFYKFYPLSRDGEDEMLKYDDNDERDYLDFISQVNSKFKDYRRDDNVSKKALLSYWINGSWHKKLMNDILSSDKEWEESDYGNHPNTNTDSFFKPYLEALK</sequence>
<dbReference type="EMBL" id="BQNB010018142">
    <property type="protein sequence ID" value="GJT71139.1"/>
    <property type="molecule type" value="Genomic_DNA"/>
</dbReference>
<reference evidence="2" key="2">
    <citation type="submission" date="2022-01" db="EMBL/GenBank/DDBJ databases">
        <authorList>
            <person name="Yamashiro T."/>
            <person name="Shiraishi A."/>
            <person name="Satake H."/>
            <person name="Nakayama K."/>
        </authorList>
    </citation>
    <scope>NUCLEOTIDE SEQUENCE</scope>
</reference>
<gene>
    <name evidence="2" type="ORF">Tco_1030425</name>
</gene>
<proteinExistence type="predicted"/>
<keyword evidence="3" id="KW-1185">Reference proteome</keyword>
<accession>A0ABQ5G6D0</accession>
<reference evidence="2" key="1">
    <citation type="journal article" date="2022" name="Int. J. Mol. Sci.">
        <title>Draft Genome of Tanacetum Coccineum: Genomic Comparison of Closely Related Tanacetum-Family Plants.</title>
        <authorList>
            <person name="Yamashiro T."/>
            <person name="Shiraishi A."/>
            <person name="Nakayama K."/>
            <person name="Satake H."/>
        </authorList>
    </citation>
    <scope>NUCLEOTIDE SEQUENCE</scope>
</reference>
<evidence type="ECO:0000313" key="3">
    <source>
        <dbReference type="Proteomes" id="UP001151760"/>
    </source>
</evidence>
<feature type="region of interest" description="Disordered" evidence="1">
    <location>
        <begin position="91"/>
        <end position="110"/>
    </location>
</feature>
<dbReference type="Proteomes" id="UP001151760">
    <property type="component" value="Unassembled WGS sequence"/>
</dbReference>
<evidence type="ECO:0000313" key="2">
    <source>
        <dbReference type="EMBL" id="GJT71139.1"/>
    </source>
</evidence>
<comment type="caution">
    <text evidence="2">The sequence shown here is derived from an EMBL/GenBank/DDBJ whole genome shotgun (WGS) entry which is preliminary data.</text>
</comment>
<name>A0ABQ5G6D0_9ASTR</name>
<organism evidence="2 3">
    <name type="scientific">Tanacetum coccineum</name>
    <dbReference type="NCBI Taxonomy" id="301880"/>
    <lineage>
        <taxon>Eukaryota</taxon>
        <taxon>Viridiplantae</taxon>
        <taxon>Streptophyta</taxon>
        <taxon>Embryophyta</taxon>
        <taxon>Tracheophyta</taxon>
        <taxon>Spermatophyta</taxon>
        <taxon>Magnoliopsida</taxon>
        <taxon>eudicotyledons</taxon>
        <taxon>Gunneridae</taxon>
        <taxon>Pentapetalae</taxon>
        <taxon>asterids</taxon>
        <taxon>campanulids</taxon>
        <taxon>Asterales</taxon>
        <taxon>Asteraceae</taxon>
        <taxon>Asteroideae</taxon>
        <taxon>Anthemideae</taxon>
        <taxon>Anthemidinae</taxon>
        <taxon>Tanacetum</taxon>
    </lineage>
</organism>
<evidence type="ECO:0000256" key="1">
    <source>
        <dbReference type="SAM" id="MobiDB-lite"/>
    </source>
</evidence>
<protein>
    <submittedName>
        <fullName evidence="2">Uncharacterized protein</fullName>
    </submittedName>
</protein>